<dbReference type="GeneID" id="17310875"/>
<keyword evidence="1" id="KW-0472">Membrane</keyword>
<dbReference type="AlphaFoldDB" id="L1K0K9"/>
<keyword evidence="4" id="KW-1185">Reference proteome</keyword>
<feature type="transmembrane region" description="Helical" evidence="1">
    <location>
        <begin position="6"/>
        <end position="28"/>
    </location>
</feature>
<evidence type="ECO:0000313" key="4">
    <source>
        <dbReference type="Proteomes" id="UP000011087"/>
    </source>
</evidence>
<dbReference type="KEGG" id="gtt:GUITHDRAFT_132500"/>
<dbReference type="HOGENOM" id="CLU_1443552_0_0_1"/>
<dbReference type="EMBL" id="JH992968">
    <property type="protein sequence ID" value="EKX54099.1"/>
    <property type="molecule type" value="Genomic_DNA"/>
</dbReference>
<reference evidence="3" key="3">
    <citation type="submission" date="2015-06" db="UniProtKB">
        <authorList>
            <consortium name="EnsemblProtists"/>
        </authorList>
    </citation>
    <scope>IDENTIFICATION</scope>
</reference>
<evidence type="ECO:0000256" key="1">
    <source>
        <dbReference type="SAM" id="Phobius"/>
    </source>
</evidence>
<evidence type="ECO:0000313" key="2">
    <source>
        <dbReference type="EMBL" id="EKX54099.1"/>
    </source>
</evidence>
<evidence type="ECO:0000313" key="3">
    <source>
        <dbReference type="EnsemblProtists" id="EKX54099"/>
    </source>
</evidence>
<name>L1K0K9_GUITC</name>
<reference evidence="2 4" key="1">
    <citation type="journal article" date="2012" name="Nature">
        <title>Algal genomes reveal evolutionary mosaicism and the fate of nucleomorphs.</title>
        <authorList>
            <consortium name="DOE Joint Genome Institute"/>
            <person name="Curtis B.A."/>
            <person name="Tanifuji G."/>
            <person name="Burki F."/>
            <person name="Gruber A."/>
            <person name="Irimia M."/>
            <person name="Maruyama S."/>
            <person name="Arias M.C."/>
            <person name="Ball S.G."/>
            <person name="Gile G.H."/>
            <person name="Hirakawa Y."/>
            <person name="Hopkins J.F."/>
            <person name="Kuo A."/>
            <person name="Rensing S.A."/>
            <person name="Schmutz J."/>
            <person name="Symeonidi A."/>
            <person name="Elias M."/>
            <person name="Eveleigh R.J."/>
            <person name="Herman E.K."/>
            <person name="Klute M.J."/>
            <person name="Nakayama T."/>
            <person name="Obornik M."/>
            <person name="Reyes-Prieto A."/>
            <person name="Armbrust E.V."/>
            <person name="Aves S.J."/>
            <person name="Beiko R.G."/>
            <person name="Coutinho P."/>
            <person name="Dacks J.B."/>
            <person name="Durnford D.G."/>
            <person name="Fast N.M."/>
            <person name="Green B.R."/>
            <person name="Grisdale C.J."/>
            <person name="Hempel F."/>
            <person name="Henrissat B."/>
            <person name="Hoppner M.P."/>
            <person name="Ishida K."/>
            <person name="Kim E."/>
            <person name="Koreny L."/>
            <person name="Kroth P.G."/>
            <person name="Liu Y."/>
            <person name="Malik S.B."/>
            <person name="Maier U.G."/>
            <person name="McRose D."/>
            <person name="Mock T."/>
            <person name="Neilson J.A."/>
            <person name="Onodera N.T."/>
            <person name="Poole A.M."/>
            <person name="Pritham E.J."/>
            <person name="Richards T.A."/>
            <person name="Rocap G."/>
            <person name="Roy S.W."/>
            <person name="Sarai C."/>
            <person name="Schaack S."/>
            <person name="Shirato S."/>
            <person name="Slamovits C.H."/>
            <person name="Spencer D.F."/>
            <person name="Suzuki S."/>
            <person name="Worden A.Z."/>
            <person name="Zauner S."/>
            <person name="Barry K."/>
            <person name="Bell C."/>
            <person name="Bharti A.K."/>
            <person name="Crow J.A."/>
            <person name="Grimwood J."/>
            <person name="Kramer R."/>
            <person name="Lindquist E."/>
            <person name="Lucas S."/>
            <person name="Salamov A."/>
            <person name="McFadden G.I."/>
            <person name="Lane C.E."/>
            <person name="Keeling P.J."/>
            <person name="Gray M.W."/>
            <person name="Grigoriev I.V."/>
            <person name="Archibald J.M."/>
        </authorList>
    </citation>
    <scope>NUCLEOTIDE SEQUENCE</scope>
    <source>
        <strain evidence="2 4">CCMP2712</strain>
    </source>
</reference>
<reference evidence="4" key="2">
    <citation type="submission" date="2012-11" db="EMBL/GenBank/DDBJ databases">
        <authorList>
            <person name="Kuo A."/>
            <person name="Curtis B.A."/>
            <person name="Tanifuji G."/>
            <person name="Burki F."/>
            <person name="Gruber A."/>
            <person name="Irimia M."/>
            <person name="Maruyama S."/>
            <person name="Arias M.C."/>
            <person name="Ball S.G."/>
            <person name="Gile G.H."/>
            <person name="Hirakawa Y."/>
            <person name="Hopkins J.F."/>
            <person name="Rensing S.A."/>
            <person name="Schmutz J."/>
            <person name="Symeonidi A."/>
            <person name="Elias M."/>
            <person name="Eveleigh R.J."/>
            <person name="Herman E.K."/>
            <person name="Klute M.J."/>
            <person name="Nakayama T."/>
            <person name="Obornik M."/>
            <person name="Reyes-Prieto A."/>
            <person name="Armbrust E.V."/>
            <person name="Aves S.J."/>
            <person name="Beiko R.G."/>
            <person name="Coutinho P."/>
            <person name="Dacks J.B."/>
            <person name="Durnford D.G."/>
            <person name="Fast N.M."/>
            <person name="Green B.R."/>
            <person name="Grisdale C."/>
            <person name="Hempe F."/>
            <person name="Henrissat B."/>
            <person name="Hoppner M.P."/>
            <person name="Ishida K.-I."/>
            <person name="Kim E."/>
            <person name="Koreny L."/>
            <person name="Kroth P.G."/>
            <person name="Liu Y."/>
            <person name="Malik S.-B."/>
            <person name="Maier U.G."/>
            <person name="McRose D."/>
            <person name="Mock T."/>
            <person name="Neilson J.A."/>
            <person name="Onodera N.T."/>
            <person name="Poole A.M."/>
            <person name="Pritham E.J."/>
            <person name="Richards T.A."/>
            <person name="Rocap G."/>
            <person name="Roy S.W."/>
            <person name="Sarai C."/>
            <person name="Schaack S."/>
            <person name="Shirato S."/>
            <person name="Slamovits C.H."/>
            <person name="Spencer D.F."/>
            <person name="Suzuki S."/>
            <person name="Worden A.Z."/>
            <person name="Zauner S."/>
            <person name="Barry K."/>
            <person name="Bell C."/>
            <person name="Bharti A.K."/>
            <person name="Crow J.A."/>
            <person name="Grimwood J."/>
            <person name="Kramer R."/>
            <person name="Lindquist E."/>
            <person name="Lucas S."/>
            <person name="Salamov A."/>
            <person name="McFadden G.I."/>
            <person name="Lane C.E."/>
            <person name="Keeling P.J."/>
            <person name="Gray M.W."/>
            <person name="Grigoriev I.V."/>
            <person name="Archibald J.M."/>
        </authorList>
    </citation>
    <scope>NUCLEOTIDE SEQUENCE</scope>
    <source>
        <strain evidence="4">CCMP2712</strain>
    </source>
</reference>
<accession>L1K0K9</accession>
<sequence length="188" mass="21160">MANGAVVARWAACTAAAVTCLLAITAMMSSRRQERSELLVRALPRSMLRQQRLWLGENWRIKGLQDDGKFMVPEDPQPESSGNSLFDFGLENGTPIDPESGEPVAGRTEYYSRTATSESHYPGEVNQFDISRIRSNEDGDLPSWEYDNSYPTYSSQWGFMIAPEVEIDDGHITSIEDNSLKFYDNYSD</sequence>
<organism evidence="2">
    <name type="scientific">Guillardia theta (strain CCMP2712)</name>
    <name type="common">Cryptophyte</name>
    <dbReference type="NCBI Taxonomy" id="905079"/>
    <lineage>
        <taxon>Eukaryota</taxon>
        <taxon>Cryptophyceae</taxon>
        <taxon>Pyrenomonadales</taxon>
        <taxon>Geminigeraceae</taxon>
        <taxon>Guillardia</taxon>
    </lineage>
</organism>
<dbReference type="RefSeq" id="XP_005841079.1">
    <property type="nucleotide sequence ID" value="XM_005841022.1"/>
</dbReference>
<keyword evidence="1" id="KW-0812">Transmembrane</keyword>
<protein>
    <submittedName>
        <fullName evidence="2 3">Uncharacterized protein</fullName>
    </submittedName>
</protein>
<gene>
    <name evidence="2" type="ORF">GUITHDRAFT_132500</name>
</gene>
<dbReference type="Proteomes" id="UP000011087">
    <property type="component" value="Unassembled WGS sequence"/>
</dbReference>
<keyword evidence="1" id="KW-1133">Transmembrane helix</keyword>
<dbReference type="EnsemblProtists" id="EKX54099">
    <property type="protein sequence ID" value="EKX54099"/>
    <property type="gene ID" value="GUITHDRAFT_132500"/>
</dbReference>
<proteinExistence type="predicted"/>
<dbReference type="PaxDb" id="55529-EKX54099"/>